<gene>
    <name evidence="2" type="ORF">KC19_11G059400</name>
</gene>
<comment type="caution">
    <text evidence="2">The sequence shown here is derived from an EMBL/GenBank/DDBJ whole genome shotgun (WGS) entry which is preliminary data.</text>
</comment>
<dbReference type="Proteomes" id="UP000822688">
    <property type="component" value="Chromosome 11"/>
</dbReference>
<feature type="region of interest" description="Disordered" evidence="1">
    <location>
        <begin position="95"/>
        <end position="196"/>
    </location>
</feature>
<keyword evidence="3" id="KW-1185">Reference proteome</keyword>
<sequence length="264" mass="26527">MAVVKCGTPASMLSSSVAFRASGSHVEQLGAVSLPGIRTISKSHRSVAIRASHKPEEESSVIRSKVLVALVAAGASLTLDVAAPVWPAHAGLPFRGSDKVERGATAPQFPGNEGTGTKVGQNSRVRGSANRGTPLGEGAGGNLVGDNRAIRQASSRGTTLGEGRLVPRQATSQVARQASSAGTEVGEGRSSDGEEGAQNLIESGKELASSDDAQKVKDAAGDVAKGAVQGAVTKAAQDFATSQLGVPGVAATAATQLVTKVVTE</sequence>
<proteinExistence type="predicted"/>
<accession>A0A8T0GCQ5</accession>
<evidence type="ECO:0000313" key="3">
    <source>
        <dbReference type="Proteomes" id="UP000822688"/>
    </source>
</evidence>
<feature type="compositionally biased region" description="Polar residues" evidence="1">
    <location>
        <begin position="169"/>
        <end position="182"/>
    </location>
</feature>
<organism evidence="2 3">
    <name type="scientific">Ceratodon purpureus</name>
    <name type="common">Fire moss</name>
    <name type="synonym">Dicranum purpureum</name>
    <dbReference type="NCBI Taxonomy" id="3225"/>
    <lineage>
        <taxon>Eukaryota</taxon>
        <taxon>Viridiplantae</taxon>
        <taxon>Streptophyta</taxon>
        <taxon>Embryophyta</taxon>
        <taxon>Bryophyta</taxon>
        <taxon>Bryophytina</taxon>
        <taxon>Bryopsida</taxon>
        <taxon>Dicranidae</taxon>
        <taxon>Pseudoditrichales</taxon>
        <taxon>Ditrichaceae</taxon>
        <taxon>Ceratodon</taxon>
    </lineage>
</organism>
<reference evidence="2 3" key="1">
    <citation type="submission" date="2020-06" db="EMBL/GenBank/DDBJ databases">
        <title>WGS assembly of Ceratodon purpureus strain R40.</title>
        <authorList>
            <person name="Carey S.B."/>
            <person name="Jenkins J."/>
            <person name="Shu S."/>
            <person name="Lovell J.T."/>
            <person name="Sreedasyam A."/>
            <person name="Maumus F."/>
            <person name="Tiley G.P."/>
            <person name="Fernandez-Pozo N."/>
            <person name="Barry K."/>
            <person name="Chen C."/>
            <person name="Wang M."/>
            <person name="Lipzen A."/>
            <person name="Daum C."/>
            <person name="Saski C.A."/>
            <person name="Payton A.C."/>
            <person name="Mcbreen J.C."/>
            <person name="Conrad R.E."/>
            <person name="Kollar L.M."/>
            <person name="Olsson S."/>
            <person name="Huttunen S."/>
            <person name="Landis J.B."/>
            <person name="Wickett N.J."/>
            <person name="Johnson M.G."/>
            <person name="Rensing S.A."/>
            <person name="Grimwood J."/>
            <person name="Schmutz J."/>
            <person name="Mcdaniel S.F."/>
        </authorList>
    </citation>
    <scope>NUCLEOTIDE SEQUENCE [LARGE SCALE GENOMIC DNA]</scope>
    <source>
        <strain evidence="2 3">R40</strain>
    </source>
</reference>
<protein>
    <submittedName>
        <fullName evidence="2">Uncharacterized protein</fullName>
    </submittedName>
</protein>
<dbReference type="EMBL" id="CM026432">
    <property type="protein sequence ID" value="KAG0556515.1"/>
    <property type="molecule type" value="Genomic_DNA"/>
</dbReference>
<dbReference type="AlphaFoldDB" id="A0A8T0GCQ5"/>
<name>A0A8T0GCQ5_CERPU</name>
<evidence type="ECO:0000313" key="2">
    <source>
        <dbReference type="EMBL" id="KAG0556515.1"/>
    </source>
</evidence>
<evidence type="ECO:0000256" key="1">
    <source>
        <dbReference type="SAM" id="MobiDB-lite"/>
    </source>
</evidence>